<evidence type="ECO:0000256" key="1">
    <source>
        <dbReference type="ARBA" id="ARBA00023015"/>
    </source>
</evidence>
<sequence>MQTDTVHTQPRSVPIHREMAGYGLRLLPAAGYDVGFVAETGSIGFAFDCQSGSHAIASDKREDFVRLPNTLALTPSGCDIRSRSEMGGEYLLVSGGEIRLTEGCYRTNIRSKSASMAAGRLRKWLLSDTPPDNLETEACINALAEAGLKPQRPGKAARWMTGNRFRKVADRIEADLGSNLSVAVLAQEIGVSASFLSRAFSAYCGQSPYDYIVSRRLQRARALIVSTGKPLSEIALRSGFSSQSHMTASFRTRLGVSPSRFARPER</sequence>
<dbReference type="Proteomes" id="UP000048926">
    <property type="component" value="Unassembled WGS sequence"/>
</dbReference>
<evidence type="ECO:0000313" key="5">
    <source>
        <dbReference type="EMBL" id="CTQ44851.1"/>
    </source>
</evidence>
<feature type="domain" description="HTH araC/xylS-type" evidence="4">
    <location>
        <begin position="166"/>
        <end position="264"/>
    </location>
</feature>
<dbReference type="PROSITE" id="PS01124">
    <property type="entry name" value="HTH_ARAC_FAMILY_2"/>
    <property type="match status" value="1"/>
</dbReference>
<gene>
    <name evidence="5" type="primary">btr_2</name>
    <name evidence="5" type="ORF">LAL4801_03298</name>
</gene>
<dbReference type="InterPro" id="IPR018060">
    <property type="entry name" value="HTH_AraC"/>
</dbReference>
<dbReference type="GO" id="GO:0043565">
    <property type="term" value="F:sequence-specific DNA binding"/>
    <property type="evidence" value="ECO:0007669"/>
    <property type="project" value="InterPro"/>
</dbReference>
<dbReference type="AlphaFoldDB" id="A0A0M6Y763"/>
<dbReference type="InterPro" id="IPR009057">
    <property type="entry name" value="Homeodomain-like_sf"/>
</dbReference>
<protein>
    <submittedName>
        <fullName evidence="5">Bacillibactin transport regulator</fullName>
    </submittedName>
</protein>
<dbReference type="Pfam" id="PF12833">
    <property type="entry name" value="HTH_18"/>
    <property type="match status" value="1"/>
</dbReference>
<accession>A0A0M6Y763</accession>
<dbReference type="PANTHER" id="PTHR46796:SF6">
    <property type="entry name" value="ARAC SUBFAMILY"/>
    <property type="match status" value="1"/>
</dbReference>
<keyword evidence="1" id="KW-0805">Transcription regulation</keyword>
<dbReference type="SMART" id="SM00342">
    <property type="entry name" value="HTH_ARAC"/>
    <property type="match status" value="1"/>
</dbReference>
<dbReference type="SUPFAM" id="SSF46689">
    <property type="entry name" value="Homeodomain-like"/>
    <property type="match status" value="2"/>
</dbReference>
<evidence type="ECO:0000256" key="2">
    <source>
        <dbReference type="ARBA" id="ARBA00023125"/>
    </source>
</evidence>
<organism evidence="5 6">
    <name type="scientific">Roseibium aggregatum</name>
    <dbReference type="NCBI Taxonomy" id="187304"/>
    <lineage>
        <taxon>Bacteria</taxon>
        <taxon>Pseudomonadati</taxon>
        <taxon>Pseudomonadota</taxon>
        <taxon>Alphaproteobacteria</taxon>
        <taxon>Hyphomicrobiales</taxon>
        <taxon>Stappiaceae</taxon>
        <taxon>Roseibium</taxon>
    </lineage>
</organism>
<keyword evidence="6" id="KW-1185">Reference proteome</keyword>
<dbReference type="EMBL" id="CXST01000002">
    <property type="protein sequence ID" value="CTQ44851.1"/>
    <property type="molecule type" value="Genomic_DNA"/>
</dbReference>
<dbReference type="RefSeq" id="WP_082444611.1">
    <property type="nucleotide sequence ID" value="NZ_CXST01000002.1"/>
</dbReference>
<reference evidence="6" key="1">
    <citation type="submission" date="2015-07" db="EMBL/GenBank/DDBJ databases">
        <authorList>
            <person name="Rodrigo-Torres Lidia"/>
            <person name="Arahal R.David."/>
        </authorList>
    </citation>
    <scope>NUCLEOTIDE SEQUENCE [LARGE SCALE GENOMIC DNA]</scope>
    <source>
        <strain evidence="6">CECT 4801</strain>
    </source>
</reference>
<dbReference type="STRING" id="187304.B0E33_06830"/>
<evidence type="ECO:0000256" key="3">
    <source>
        <dbReference type="ARBA" id="ARBA00023163"/>
    </source>
</evidence>
<dbReference type="GO" id="GO:0003700">
    <property type="term" value="F:DNA-binding transcription factor activity"/>
    <property type="evidence" value="ECO:0007669"/>
    <property type="project" value="InterPro"/>
</dbReference>
<dbReference type="Gene3D" id="1.10.10.60">
    <property type="entry name" value="Homeodomain-like"/>
    <property type="match status" value="1"/>
</dbReference>
<dbReference type="InterPro" id="IPR050204">
    <property type="entry name" value="AraC_XylS_family_regulators"/>
</dbReference>
<proteinExistence type="predicted"/>
<evidence type="ECO:0000313" key="6">
    <source>
        <dbReference type="Proteomes" id="UP000048926"/>
    </source>
</evidence>
<name>A0A0M6Y763_9HYPH</name>
<dbReference type="PANTHER" id="PTHR46796">
    <property type="entry name" value="HTH-TYPE TRANSCRIPTIONAL ACTIVATOR RHAS-RELATED"/>
    <property type="match status" value="1"/>
</dbReference>
<keyword evidence="2" id="KW-0238">DNA-binding</keyword>
<dbReference type="OrthoDB" id="9793400at2"/>
<keyword evidence="3" id="KW-0804">Transcription</keyword>
<evidence type="ECO:0000259" key="4">
    <source>
        <dbReference type="PROSITE" id="PS01124"/>
    </source>
</evidence>